<organism evidence="2 3">
    <name type="scientific">Sphingobacterium arenae</name>
    <dbReference type="NCBI Taxonomy" id="1280598"/>
    <lineage>
        <taxon>Bacteria</taxon>
        <taxon>Pseudomonadati</taxon>
        <taxon>Bacteroidota</taxon>
        <taxon>Sphingobacteriia</taxon>
        <taxon>Sphingobacteriales</taxon>
        <taxon>Sphingobacteriaceae</taxon>
        <taxon>Sphingobacterium</taxon>
    </lineage>
</organism>
<name>A0ABR7Y0A4_9SPHI</name>
<dbReference type="InterPro" id="IPR050904">
    <property type="entry name" value="Adhesion/Biosynth-related"/>
</dbReference>
<dbReference type="PANTHER" id="PTHR10900">
    <property type="entry name" value="PERIOSTIN-RELATED"/>
    <property type="match status" value="1"/>
</dbReference>
<keyword evidence="3" id="KW-1185">Reference proteome</keyword>
<dbReference type="Gene3D" id="2.30.180.10">
    <property type="entry name" value="FAS1 domain"/>
    <property type="match status" value="1"/>
</dbReference>
<dbReference type="Proteomes" id="UP000606494">
    <property type="component" value="Unassembled WGS sequence"/>
</dbReference>
<evidence type="ECO:0000313" key="3">
    <source>
        <dbReference type="Proteomes" id="UP000606494"/>
    </source>
</evidence>
<dbReference type="InterPro" id="IPR036378">
    <property type="entry name" value="FAS1_dom_sf"/>
</dbReference>
<accession>A0ABR7Y0A4</accession>
<sequence>MMKIMKKHDILTPVIGLICMLLLQVSCSDPWDEHARDNEGLTNEPLLERLEKEPESSEFMKLLHASGVDKTLDGNNAYTVFVPENSRIQAVSSSLQNDAEALDRFVKNHIAVSTHRLNASADTVRLTMLSGKTLDFVNSEIDGAAFSKSNQAGADGMYHVITDALIPRQSLWEYMSDHNDELQNAFILSLNEYNLYDTAVVEDPADYYLNNEFLRNVGDMRDENQRFTYFVLKDADFTAEVEQFLPYVNYRNHADSSYAIGQYEIVKDMLFKQAYSKDNLPAMLLSASNVPFPVDKSAISQSVRLSNGWVHILDRATLPVVNKLVDTYVQGEEPSRFSESVTASTFHRIRKDPYGEFFKDIMVQNHKVSSLSIFYNLPRMYSTTYDVYWRALNDIQNNVFQQRVGVFEFNPRPSEEDPEIPVHAQIFQFPYTNVEQNDYNEVYLGEFTLEEYDRILTVLQGAATTDEGINTLVLDYLRFVPKLKTN</sequence>
<comment type="caution">
    <text evidence="2">The sequence shown here is derived from an EMBL/GenBank/DDBJ whole genome shotgun (WGS) entry which is preliminary data.</text>
</comment>
<protein>
    <submittedName>
        <fullName evidence="2">Fasciclin domain-containing protein</fullName>
    </submittedName>
</protein>
<dbReference type="SUPFAM" id="SSF82153">
    <property type="entry name" value="FAS1 domain"/>
    <property type="match status" value="1"/>
</dbReference>
<evidence type="ECO:0000259" key="1">
    <source>
        <dbReference type="PROSITE" id="PS50213"/>
    </source>
</evidence>
<proteinExistence type="predicted"/>
<evidence type="ECO:0000313" key="2">
    <source>
        <dbReference type="EMBL" id="MBD1424731.1"/>
    </source>
</evidence>
<dbReference type="PROSITE" id="PS50213">
    <property type="entry name" value="FAS1"/>
    <property type="match status" value="1"/>
</dbReference>
<dbReference type="PANTHER" id="PTHR10900:SF77">
    <property type="entry name" value="FI19380P1"/>
    <property type="match status" value="1"/>
</dbReference>
<feature type="domain" description="FAS1" evidence="1">
    <location>
        <begin position="43"/>
        <end position="165"/>
    </location>
</feature>
<gene>
    <name evidence="2" type="ORF">H8B17_03970</name>
</gene>
<dbReference type="SMART" id="SM00554">
    <property type="entry name" value="FAS1"/>
    <property type="match status" value="1"/>
</dbReference>
<dbReference type="Pfam" id="PF02469">
    <property type="entry name" value="Fasciclin"/>
    <property type="match status" value="1"/>
</dbReference>
<dbReference type="EMBL" id="JACNYK010000001">
    <property type="protein sequence ID" value="MBD1424731.1"/>
    <property type="molecule type" value="Genomic_DNA"/>
</dbReference>
<dbReference type="InterPro" id="IPR000782">
    <property type="entry name" value="FAS1_domain"/>
</dbReference>
<reference evidence="2 3" key="1">
    <citation type="submission" date="2020-08" db="EMBL/GenBank/DDBJ databases">
        <title>Sphingobacterium sp. DN00404 isolated from aquaculture water.</title>
        <authorList>
            <person name="Zhang M."/>
        </authorList>
    </citation>
    <scope>NUCLEOTIDE SEQUENCE [LARGE SCALE GENOMIC DNA]</scope>
    <source>
        <strain evidence="2 3">KCTC 32294</strain>
    </source>
</reference>